<reference evidence="2 3" key="1">
    <citation type="submission" date="2016-07" db="EMBL/GenBank/DDBJ databases">
        <title>Genomic analysis of zinc-resistant bacterium Mucilaginibacter pedocola TBZ30.</title>
        <authorList>
            <person name="Huang J."/>
            <person name="Tang J."/>
        </authorList>
    </citation>
    <scope>NUCLEOTIDE SEQUENCE [LARGE SCALE GENOMIC DNA]</scope>
    <source>
        <strain evidence="2 3">TBZ30</strain>
    </source>
</reference>
<keyword evidence="1" id="KW-1133">Transmembrane helix</keyword>
<accession>A0A1S9PB13</accession>
<sequence>MSPRSFWILLLKLVGVWILFHAIDVVPQFLTLFYPSNYSQLRYDNWGIILISLIIVLIYISIVRLLVFRPDIVIDKLKLDKRFDEEQFSFNIHRSTVVGIAIIIIGALMIMNTLPVFFREVYFYYRSETIDKMGPGIDLTSTFVDLCKIVIGYLLVVNNRQVVNYIEKTRRAPALDTEHSENIDNDQTKP</sequence>
<dbReference type="OrthoDB" id="799099at2"/>
<keyword evidence="1" id="KW-0472">Membrane</keyword>
<keyword evidence="1" id="KW-0812">Transmembrane</keyword>
<keyword evidence="3" id="KW-1185">Reference proteome</keyword>
<comment type="caution">
    <text evidence="2">The sequence shown here is derived from an EMBL/GenBank/DDBJ whole genome shotgun (WGS) entry which is preliminary data.</text>
</comment>
<proteinExistence type="predicted"/>
<organism evidence="2 3">
    <name type="scientific">Mucilaginibacter pedocola</name>
    <dbReference type="NCBI Taxonomy" id="1792845"/>
    <lineage>
        <taxon>Bacteria</taxon>
        <taxon>Pseudomonadati</taxon>
        <taxon>Bacteroidota</taxon>
        <taxon>Sphingobacteriia</taxon>
        <taxon>Sphingobacteriales</taxon>
        <taxon>Sphingobacteriaceae</taxon>
        <taxon>Mucilaginibacter</taxon>
    </lineage>
</organism>
<feature type="transmembrane region" description="Helical" evidence="1">
    <location>
        <begin position="97"/>
        <end position="118"/>
    </location>
</feature>
<dbReference type="AlphaFoldDB" id="A0A1S9PB13"/>
<evidence type="ECO:0000313" key="2">
    <source>
        <dbReference type="EMBL" id="OOQ58121.1"/>
    </source>
</evidence>
<evidence type="ECO:0000313" key="3">
    <source>
        <dbReference type="Proteomes" id="UP000189739"/>
    </source>
</evidence>
<dbReference type="RefSeq" id="WP_078349852.1">
    <property type="nucleotide sequence ID" value="NZ_MBTF01000034.1"/>
</dbReference>
<gene>
    <name evidence="2" type="ORF">BC343_10745</name>
</gene>
<dbReference type="STRING" id="1792845.BC343_10745"/>
<protein>
    <submittedName>
        <fullName evidence="2">Uncharacterized protein</fullName>
    </submittedName>
</protein>
<feature type="transmembrane region" description="Helical" evidence="1">
    <location>
        <begin position="46"/>
        <end position="67"/>
    </location>
</feature>
<dbReference type="EMBL" id="MBTF01000034">
    <property type="protein sequence ID" value="OOQ58121.1"/>
    <property type="molecule type" value="Genomic_DNA"/>
</dbReference>
<name>A0A1S9PB13_9SPHI</name>
<evidence type="ECO:0000256" key="1">
    <source>
        <dbReference type="SAM" id="Phobius"/>
    </source>
</evidence>
<dbReference type="Proteomes" id="UP000189739">
    <property type="component" value="Unassembled WGS sequence"/>
</dbReference>